<evidence type="ECO:0000313" key="2">
    <source>
        <dbReference type="Proteomes" id="UP000324917"/>
    </source>
</evidence>
<dbReference type="PANTHER" id="PTHR14136:SF17">
    <property type="entry name" value="BTB_POZ DOMAIN-CONTAINING PROTEIN KCTD9"/>
    <property type="match status" value="1"/>
</dbReference>
<organism evidence="1 2">
    <name type="scientific">Microcystis aeruginosa NIES-2520</name>
    <dbReference type="NCBI Taxonomy" id="2303982"/>
    <lineage>
        <taxon>Bacteria</taxon>
        <taxon>Bacillati</taxon>
        <taxon>Cyanobacteriota</taxon>
        <taxon>Cyanophyceae</taxon>
        <taxon>Oscillatoriophycideae</taxon>
        <taxon>Chroococcales</taxon>
        <taxon>Microcystaceae</taxon>
        <taxon>Microcystis</taxon>
    </lineage>
</organism>
<dbReference type="GO" id="GO:0004674">
    <property type="term" value="F:protein serine/threonine kinase activity"/>
    <property type="evidence" value="ECO:0007669"/>
    <property type="project" value="UniProtKB-EC"/>
</dbReference>
<dbReference type="RefSeq" id="WP_172970594.1">
    <property type="nucleotide sequence ID" value="NZ_BHVP01000257.1"/>
</dbReference>
<accession>A0A5A5RMY6</accession>
<dbReference type="SUPFAM" id="SSF141571">
    <property type="entry name" value="Pentapeptide repeat-like"/>
    <property type="match status" value="1"/>
</dbReference>
<sequence length="171" mass="19071">MRPYSNGFCPQCRGELRSPKRYIIKAQVPNLKKTWLSGANLNGSNLFLANLENAYLYRANLQAANLSSTHLYKANLSLANLATTNLFSANLKGADLSGTNLSNSNLGNANFEGAKNLSIEQVKSACFWQTAKFDLPFQKLLYQTPESSAHRNLCLKLWFYIPSTSTQQKNQ</sequence>
<dbReference type="EC" id="2.7.11.1" evidence="1"/>
<dbReference type="InterPro" id="IPR051082">
    <property type="entry name" value="Pentapeptide-BTB/POZ_domain"/>
</dbReference>
<dbReference type="Gene3D" id="2.160.20.80">
    <property type="entry name" value="E3 ubiquitin-protein ligase SopA"/>
    <property type="match status" value="1"/>
</dbReference>
<proteinExistence type="predicted"/>
<evidence type="ECO:0000313" key="1">
    <source>
        <dbReference type="EMBL" id="GCA77973.1"/>
    </source>
</evidence>
<keyword evidence="1" id="KW-0808">Transferase</keyword>
<dbReference type="PANTHER" id="PTHR14136">
    <property type="entry name" value="BTB_POZ DOMAIN-CONTAINING PROTEIN KCTD9"/>
    <property type="match status" value="1"/>
</dbReference>
<reference evidence="1 2" key="1">
    <citation type="submission" date="2018-09" db="EMBL/GenBank/DDBJ databases">
        <title>Evolutionary history of phycoerythrin pigmentation in the water bloom-forming cyanobacterium Microcystis aeruginosa.</title>
        <authorList>
            <person name="Tanabe Y."/>
            <person name="Tanabe Y."/>
            <person name="Yamaguchi H."/>
        </authorList>
    </citation>
    <scope>NUCLEOTIDE SEQUENCE [LARGE SCALE GENOMIC DNA]</scope>
    <source>
        <strain evidence="1 2">NIES-2520</strain>
    </source>
</reference>
<protein>
    <submittedName>
        <fullName evidence="1">Serine/threonine-protein kinase B</fullName>
        <ecNumber evidence="1">2.7.11.1</ecNumber>
    </submittedName>
</protein>
<dbReference type="EMBL" id="BHVP01000257">
    <property type="protein sequence ID" value="GCA77973.1"/>
    <property type="molecule type" value="Genomic_DNA"/>
</dbReference>
<comment type="caution">
    <text evidence="1">The sequence shown here is derived from an EMBL/GenBank/DDBJ whole genome shotgun (WGS) entry which is preliminary data.</text>
</comment>
<dbReference type="AlphaFoldDB" id="A0A5A5RMY6"/>
<dbReference type="InterPro" id="IPR001646">
    <property type="entry name" value="5peptide_repeat"/>
</dbReference>
<gene>
    <name evidence="1" type="primary">spkB_10</name>
    <name evidence="1" type="ORF">MiTe_04836</name>
</gene>
<dbReference type="Pfam" id="PF00805">
    <property type="entry name" value="Pentapeptide"/>
    <property type="match status" value="2"/>
</dbReference>
<keyword evidence="1" id="KW-0418">Kinase</keyword>
<name>A0A5A5RMY6_MICAE</name>
<dbReference type="Proteomes" id="UP000324917">
    <property type="component" value="Unassembled WGS sequence"/>
</dbReference>